<dbReference type="AlphaFoldDB" id="A0A9D1PUV6"/>
<gene>
    <name evidence="2" type="ORF">IAB12_06075</name>
</gene>
<dbReference type="Proteomes" id="UP000823936">
    <property type="component" value="Unassembled WGS sequence"/>
</dbReference>
<dbReference type="PANTHER" id="PTHR11079:SF202">
    <property type="entry name" value="TRNA-SPECIFIC ADENOSINE DEAMINASE"/>
    <property type="match status" value="1"/>
</dbReference>
<dbReference type="InterPro" id="IPR002125">
    <property type="entry name" value="CMP_dCMP_dom"/>
</dbReference>
<feature type="domain" description="CMP/dCMP-type deaminase" evidence="1">
    <location>
        <begin position="3"/>
        <end position="126"/>
    </location>
</feature>
<dbReference type="PANTHER" id="PTHR11079">
    <property type="entry name" value="CYTOSINE DEAMINASE FAMILY MEMBER"/>
    <property type="match status" value="1"/>
</dbReference>
<name>A0A9D1PUV6_9SPIO</name>
<accession>A0A9D1PUV6</accession>
<comment type="caution">
    <text evidence="2">The sequence shown here is derived from an EMBL/GenBank/DDBJ whole genome shotgun (WGS) entry which is preliminary data.</text>
</comment>
<dbReference type="GO" id="GO:0052717">
    <property type="term" value="F:tRNA-specific adenosine-34 deaminase activity"/>
    <property type="evidence" value="ECO:0007669"/>
    <property type="project" value="TreeGrafter"/>
</dbReference>
<dbReference type="GO" id="GO:0002100">
    <property type="term" value="P:tRNA wobble adenosine to inosine editing"/>
    <property type="evidence" value="ECO:0007669"/>
    <property type="project" value="TreeGrafter"/>
</dbReference>
<dbReference type="SUPFAM" id="SSF53927">
    <property type="entry name" value="Cytidine deaminase-like"/>
    <property type="match status" value="1"/>
</dbReference>
<reference evidence="2" key="1">
    <citation type="journal article" date="2021" name="PeerJ">
        <title>Extensive microbial diversity within the chicken gut microbiome revealed by metagenomics and culture.</title>
        <authorList>
            <person name="Gilroy R."/>
            <person name="Ravi A."/>
            <person name="Getino M."/>
            <person name="Pursley I."/>
            <person name="Horton D.L."/>
            <person name="Alikhan N.F."/>
            <person name="Baker D."/>
            <person name="Gharbi K."/>
            <person name="Hall N."/>
            <person name="Watson M."/>
            <person name="Adriaenssens E.M."/>
            <person name="Foster-Nyarko E."/>
            <person name="Jarju S."/>
            <person name="Secka A."/>
            <person name="Antonio M."/>
            <person name="Oren A."/>
            <person name="Chaudhuri R.R."/>
            <person name="La Ragione R."/>
            <person name="Hildebrand F."/>
            <person name="Pallen M.J."/>
        </authorList>
    </citation>
    <scope>NUCLEOTIDE SEQUENCE</scope>
    <source>
        <strain evidence="2">Gambia11-129</strain>
    </source>
</reference>
<evidence type="ECO:0000259" key="1">
    <source>
        <dbReference type="PROSITE" id="PS51747"/>
    </source>
</evidence>
<proteinExistence type="predicted"/>
<dbReference type="EMBL" id="DXHU01000023">
    <property type="protein sequence ID" value="HIV99324.1"/>
    <property type="molecule type" value="Genomic_DNA"/>
</dbReference>
<dbReference type="PROSITE" id="PS51747">
    <property type="entry name" value="CYT_DCMP_DEAMINASES_2"/>
    <property type="match status" value="1"/>
</dbReference>
<reference evidence="2" key="2">
    <citation type="submission" date="2021-04" db="EMBL/GenBank/DDBJ databases">
        <authorList>
            <person name="Gilroy R."/>
        </authorList>
    </citation>
    <scope>NUCLEOTIDE SEQUENCE</scope>
    <source>
        <strain evidence="2">Gambia11-129</strain>
    </source>
</reference>
<sequence length="160" mass="17955">MTDLDKKLILRTCVLAEESRKEGNHPFAALLADEDGNILLEQKNEFKTGGSAYHAETLLTLKAARLYSPEKLKTCTLYSNFEPCCMCTGAIYWANIGRIVYGASEKDLLSYTKDNDENPTFNLSSREVISRGQKDIVVEGPVEDEEILKRVLSSHDGFWS</sequence>
<dbReference type="Pfam" id="PF00383">
    <property type="entry name" value="dCMP_cyt_deam_1"/>
    <property type="match status" value="1"/>
</dbReference>
<dbReference type="Gene3D" id="3.40.140.10">
    <property type="entry name" value="Cytidine Deaminase, domain 2"/>
    <property type="match status" value="1"/>
</dbReference>
<organism evidence="2 3">
    <name type="scientific">Candidatus Ornithospirochaeta avicola</name>
    <dbReference type="NCBI Taxonomy" id="2840896"/>
    <lineage>
        <taxon>Bacteria</taxon>
        <taxon>Pseudomonadati</taxon>
        <taxon>Spirochaetota</taxon>
        <taxon>Spirochaetia</taxon>
        <taxon>Spirochaetales</taxon>
        <taxon>Spirochaetaceae</taxon>
        <taxon>Spirochaetaceae incertae sedis</taxon>
        <taxon>Candidatus Ornithospirochaeta</taxon>
    </lineage>
</organism>
<dbReference type="InterPro" id="IPR016193">
    <property type="entry name" value="Cytidine_deaminase-like"/>
</dbReference>
<dbReference type="CDD" id="cd01285">
    <property type="entry name" value="nucleoside_deaminase"/>
    <property type="match status" value="1"/>
</dbReference>
<evidence type="ECO:0000313" key="3">
    <source>
        <dbReference type="Proteomes" id="UP000823936"/>
    </source>
</evidence>
<protein>
    <submittedName>
        <fullName evidence="2">Nucleoside deaminase</fullName>
    </submittedName>
</protein>
<evidence type="ECO:0000313" key="2">
    <source>
        <dbReference type="EMBL" id="HIV99324.1"/>
    </source>
</evidence>